<dbReference type="Proteomes" id="UP000799539">
    <property type="component" value="Unassembled WGS sequence"/>
</dbReference>
<dbReference type="Gene3D" id="1.10.1520.10">
    <property type="entry name" value="Ribonuclease III domain"/>
    <property type="match status" value="1"/>
</dbReference>
<dbReference type="EMBL" id="ML992663">
    <property type="protein sequence ID" value="KAF2216778.1"/>
    <property type="molecule type" value="Genomic_DNA"/>
</dbReference>
<reference evidence="1" key="1">
    <citation type="journal article" date="2020" name="Stud. Mycol.">
        <title>101 Dothideomycetes genomes: a test case for predicting lifestyles and emergence of pathogens.</title>
        <authorList>
            <person name="Haridas S."/>
            <person name="Albert R."/>
            <person name="Binder M."/>
            <person name="Bloem J."/>
            <person name="Labutti K."/>
            <person name="Salamov A."/>
            <person name="Andreopoulos B."/>
            <person name="Baker S."/>
            <person name="Barry K."/>
            <person name="Bills G."/>
            <person name="Bluhm B."/>
            <person name="Cannon C."/>
            <person name="Castanera R."/>
            <person name="Culley D."/>
            <person name="Daum C."/>
            <person name="Ezra D."/>
            <person name="Gonzalez J."/>
            <person name="Henrissat B."/>
            <person name="Kuo A."/>
            <person name="Liang C."/>
            <person name="Lipzen A."/>
            <person name="Lutzoni F."/>
            <person name="Magnuson J."/>
            <person name="Mondo S."/>
            <person name="Nolan M."/>
            <person name="Ohm R."/>
            <person name="Pangilinan J."/>
            <person name="Park H.-J."/>
            <person name="Ramirez L."/>
            <person name="Alfaro M."/>
            <person name="Sun H."/>
            <person name="Tritt A."/>
            <person name="Yoshinaga Y."/>
            <person name="Zwiers L.-H."/>
            <person name="Turgeon B."/>
            <person name="Goodwin S."/>
            <person name="Spatafora J."/>
            <person name="Crous P."/>
            <person name="Grigoriev I."/>
        </authorList>
    </citation>
    <scope>NUCLEOTIDE SEQUENCE</scope>
    <source>
        <strain evidence="1">SCOH1-5</strain>
    </source>
</reference>
<name>A0A6A6FU91_9PEZI</name>
<dbReference type="SUPFAM" id="SSF69065">
    <property type="entry name" value="RNase III domain-like"/>
    <property type="match status" value="1"/>
</dbReference>
<protein>
    <submittedName>
        <fullName evidence="1">Uncharacterized protein</fullName>
    </submittedName>
</protein>
<accession>A0A6A6FU91</accession>
<proteinExistence type="predicted"/>
<dbReference type="GO" id="GO:0006396">
    <property type="term" value="P:RNA processing"/>
    <property type="evidence" value="ECO:0007669"/>
    <property type="project" value="InterPro"/>
</dbReference>
<dbReference type="OrthoDB" id="3630217at2759"/>
<organism evidence="1 2">
    <name type="scientific">Cercospora zeae-maydis SCOH1-5</name>
    <dbReference type="NCBI Taxonomy" id="717836"/>
    <lineage>
        <taxon>Eukaryota</taxon>
        <taxon>Fungi</taxon>
        <taxon>Dikarya</taxon>
        <taxon>Ascomycota</taxon>
        <taxon>Pezizomycotina</taxon>
        <taxon>Dothideomycetes</taxon>
        <taxon>Dothideomycetidae</taxon>
        <taxon>Mycosphaerellales</taxon>
        <taxon>Mycosphaerellaceae</taxon>
        <taxon>Cercospora</taxon>
    </lineage>
</organism>
<dbReference type="GO" id="GO:0004525">
    <property type="term" value="F:ribonuclease III activity"/>
    <property type="evidence" value="ECO:0007669"/>
    <property type="project" value="InterPro"/>
</dbReference>
<evidence type="ECO:0000313" key="1">
    <source>
        <dbReference type="EMBL" id="KAF2216778.1"/>
    </source>
</evidence>
<sequence>MSLFNINGVWPAPLLDDVHHAQIHDINLTTGTIAFDNSVTYQFRSPDLLRQAIAVKYIPPNVAPGDPTPRNNINIAWHGDATLKQILSAGWMTDNCPPSVYIEYLTLQLTSAYNVLEEKKTWMELGMLMNSYQTYQCDAIGLTPFLQIFGVFPGSEVAMEFWASREGRKGKATSIEAIIGAVQQDSGQNNAVTKVVMRHMGFYWPENSYQTATLQAAMSELSALGVVGKI</sequence>
<dbReference type="InterPro" id="IPR036389">
    <property type="entry name" value="RNase_III_sf"/>
</dbReference>
<dbReference type="AlphaFoldDB" id="A0A6A6FU91"/>
<keyword evidence="2" id="KW-1185">Reference proteome</keyword>
<evidence type="ECO:0000313" key="2">
    <source>
        <dbReference type="Proteomes" id="UP000799539"/>
    </source>
</evidence>
<gene>
    <name evidence="1" type="ORF">CERZMDRAFT_92851</name>
</gene>